<dbReference type="Proteomes" id="UP001064048">
    <property type="component" value="Chromosome 30"/>
</dbReference>
<keyword evidence="2" id="KW-1185">Reference proteome</keyword>
<gene>
    <name evidence="1" type="ORF">MSG28_016221</name>
</gene>
<proteinExistence type="predicted"/>
<comment type="caution">
    <text evidence="1">The sequence shown here is derived from an EMBL/GenBank/DDBJ whole genome shotgun (WGS) entry which is preliminary data.</text>
</comment>
<dbReference type="EMBL" id="CM046130">
    <property type="protein sequence ID" value="KAI8431805.1"/>
    <property type="molecule type" value="Genomic_DNA"/>
</dbReference>
<evidence type="ECO:0000313" key="2">
    <source>
        <dbReference type="Proteomes" id="UP001064048"/>
    </source>
</evidence>
<reference evidence="1 2" key="1">
    <citation type="journal article" date="2022" name="Genome Biol. Evol.">
        <title>The Spruce Budworm Genome: Reconstructing the Evolutionary History of Antifreeze Proteins.</title>
        <authorList>
            <person name="Beliveau C."/>
            <person name="Gagne P."/>
            <person name="Picq S."/>
            <person name="Vernygora O."/>
            <person name="Keeling C.I."/>
            <person name="Pinkney K."/>
            <person name="Doucet D."/>
            <person name="Wen F."/>
            <person name="Johnston J.S."/>
            <person name="Maaroufi H."/>
            <person name="Boyle B."/>
            <person name="Laroche J."/>
            <person name="Dewar K."/>
            <person name="Juretic N."/>
            <person name="Blackburn G."/>
            <person name="Nisole A."/>
            <person name="Brunet B."/>
            <person name="Brandao M."/>
            <person name="Lumley L."/>
            <person name="Duan J."/>
            <person name="Quan G."/>
            <person name="Lucarotti C.J."/>
            <person name="Roe A.D."/>
            <person name="Sperling F.A.H."/>
            <person name="Levesque R.C."/>
            <person name="Cusson M."/>
        </authorList>
    </citation>
    <scope>NUCLEOTIDE SEQUENCE [LARGE SCALE GENOMIC DNA]</scope>
    <source>
        <strain evidence="1">Glfc:IPQL:Cfum</strain>
    </source>
</reference>
<evidence type="ECO:0000313" key="1">
    <source>
        <dbReference type="EMBL" id="KAI8431805.1"/>
    </source>
</evidence>
<name>A0ACC0K605_CHOFU</name>
<protein>
    <submittedName>
        <fullName evidence="1">Uncharacterized protein</fullName>
    </submittedName>
</protein>
<accession>A0ACC0K605</accession>
<sequence>MLRLLFFAAFLQCSISQQYQQKVAPGVPPQNYQQPGYQQAPPPPPPQQQQYQQQQYQQQPPQQQQYQQPPPPPQQQYQQPPPPQQQQVNVQQHGGHGHHGGVDFVVIICPNGHQFYGILCDPTHEPTAISACCCRRLNINVLPFISDPQLLNPANIAHERDHIQEHMDVPIDTSKMSEQELQFHYFKMHDADNNNKLDGCELIKSLIHWHEQGHKQPTQEGAPPVGEKIFADDELVNLIDPILNMDDHNRDGYIDYPEFVRAQQKSQNKEGK</sequence>
<organism evidence="1 2">
    <name type="scientific">Choristoneura fumiferana</name>
    <name type="common">Spruce budworm moth</name>
    <name type="synonym">Archips fumiferana</name>
    <dbReference type="NCBI Taxonomy" id="7141"/>
    <lineage>
        <taxon>Eukaryota</taxon>
        <taxon>Metazoa</taxon>
        <taxon>Ecdysozoa</taxon>
        <taxon>Arthropoda</taxon>
        <taxon>Hexapoda</taxon>
        <taxon>Insecta</taxon>
        <taxon>Pterygota</taxon>
        <taxon>Neoptera</taxon>
        <taxon>Endopterygota</taxon>
        <taxon>Lepidoptera</taxon>
        <taxon>Glossata</taxon>
        <taxon>Ditrysia</taxon>
        <taxon>Tortricoidea</taxon>
        <taxon>Tortricidae</taxon>
        <taxon>Tortricinae</taxon>
        <taxon>Choristoneura</taxon>
    </lineage>
</organism>